<feature type="transmembrane region" description="Helical" evidence="1">
    <location>
        <begin position="178"/>
        <end position="199"/>
    </location>
</feature>
<evidence type="ECO:0000313" key="3">
    <source>
        <dbReference type="Proteomes" id="UP001589619"/>
    </source>
</evidence>
<keyword evidence="1" id="KW-0812">Transmembrane</keyword>
<comment type="caution">
    <text evidence="2">The sequence shown here is derived from an EMBL/GenBank/DDBJ whole genome shotgun (WGS) entry which is preliminary data.</text>
</comment>
<reference evidence="2 3" key="1">
    <citation type="submission" date="2024-09" db="EMBL/GenBank/DDBJ databases">
        <authorList>
            <person name="Sun Q."/>
            <person name="Mori K."/>
        </authorList>
    </citation>
    <scope>NUCLEOTIDE SEQUENCE [LARGE SCALE GENOMIC DNA]</scope>
    <source>
        <strain evidence="2 3">JCM 12520</strain>
    </source>
</reference>
<dbReference type="RefSeq" id="WP_344915073.1">
    <property type="nucleotide sequence ID" value="NZ_BAAAYO010000014.1"/>
</dbReference>
<proteinExistence type="predicted"/>
<feature type="transmembrane region" description="Helical" evidence="1">
    <location>
        <begin position="7"/>
        <end position="27"/>
    </location>
</feature>
<protein>
    <submittedName>
        <fullName evidence="2">Phosphatase PAP2 family protein</fullName>
    </submittedName>
</protein>
<dbReference type="InterPro" id="IPR036938">
    <property type="entry name" value="PAP2/HPO_sf"/>
</dbReference>
<accession>A0ABV5W0Q8</accession>
<feature type="transmembrane region" description="Helical" evidence="1">
    <location>
        <begin position="76"/>
        <end position="98"/>
    </location>
</feature>
<dbReference type="EMBL" id="JBHMAG010000013">
    <property type="protein sequence ID" value="MFB9753831.1"/>
    <property type="molecule type" value="Genomic_DNA"/>
</dbReference>
<evidence type="ECO:0000256" key="1">
    <source>
        <dbReference type="SAM" id="Phobius"/>
    </source>
</evidence>
<keyword evidence="3" id="KW-1185">Reference proteome</keyword>
<evidence type="ECO:0000313" key="2">
    <source>
        <dbReference type="EMBL" id="MFB9753831.1"/>
    </source>
</evidence>
<feature type="transmembrane region" description="Helical" evidence="1">
    <location>
        <begin position="154"/>
        <end position="172"/>
    </location>
</feature>
<name>A0ABV5W0Q8_9BACL</name>
<gene>
    <name evidence="2" type="ORF">ACFFNY_19860</name>
</gene>
<keyword evidence="1" id="KW-0472">Membrane</keyword>
<organism evidence="2 3">
    <name type="scientific">Paenibacillus hodogayensis</name>
    <dbReference type="NCBI Taxonomy" id="279208"/>
    <lineage>
        <taxon>Bacteria</taxon>
        <taxon>Bacillati</taxon>
        <taxon>Bacillota</taxon>
        <taxon>Bacilli</taxon>
        <taxon>Bacillales</taxon>
        <taxon>Paenibacillaceae</taxon>
        <taxon>Paenibacillus</taxon>
    </lineage>
</organism>
<dbReference type="SUPFAM" id="SSF48317">
    <property type="entry name" value="Acid phosphatase/Vanadium-dependent haloperoxidase"/>
    <property type="match status" value="1"/>
</dbReference>
<dbReference type="Proteomes" id="UP001589619">
    <property type="component" value="Unassembled WGS sequence"/>
</dbReference>
<feature type="transmembrane region" description="Helical" evidence="1">
    <location>
        <begin position="47"/>
        <end position="69"/>
    </location>
</feature>
<sequence length="211" mass="24127">MRAKVAGYMPLLWLLCIPVLNVCYGLLNREGPNVRSLMTIMDVHTPFVSYFIIPYLVWYPFMIGMFVLLFRKDAQVYYRTLVMLCVGLVVCYITYYFFQTVVSRPVVTDDVPLHMLVNLVYNTDQPYNCFPSIHVLTTYLIWKSTVQYITLSRKAHAVIGIVAWAIIVSTVFVKQHVVLDIVGAIVVVEMMAMAMRVLFPLRKKAPASVSA</sequence>
<keyword evidence="1" id="KW-1133">Transmembrane helix</keyword>